<evidence type="ECO:0000256" key="6">
    <source>
        <dbReference type="ARBA" id="ARBA00023136"/>
    </source>
</evidence>
<dbReference type="AlphaFoldDB" id="A0A3M0A5U9"/>
<comment type="similarity">
    <text evidence="2">Belongs to the CDP-glycerol glycerophosphotransferase family.</text>
</comment>
<dbReference type="Pfam" id="PF04464">
    <property type="entry name" value="Glyphos_transf"/>
    <property type="match status" value="1"/>
</dbReference>
<comment type="caution">
    <text evidence="7">The sequence shown here is derived from an EMBL/GenBank/DDBJ whole genome shotgun (WGS) entry which is preliminary data.</text>
</comment>
<keyword evidence="8" id="KW-1185">Reference proteome</keyword>
<dbReference type="InterPro" id="IPR051612">
    <property type="entry name" value="Teichoic_Acid_Biosynth"/>
</dbReference>
<dbReference type="Gene3D" id="3.40.50.11820">
    <property type="match status" value="1"/>
</dbReference>
<evidence type="ECO:0000256" key="2">
    <source>
        <dbReference type="ARBA" id="ARBA00010488"/>
    </source>
</evidence>
<gene>
    <name evidence="7" type="ORF">DFR27_1513</name>
</gene>
<protein>
    <submittedName>
        <fullName evidence="7">CDP-glycerol glycerophosphotransferase (TagB/SpsB family)</fullName>
    </submittedName>
</protein>
<dbReference type="GO" id="GO:0019350">
    <property type="term" value="P:teichoic acid biosynthetic process"/>
    <property type="evidence" value="ECO:0007669"/>
    <property type="project" value="UniProtKB-KW"/>
</dbReference>
<accession>A0A3M0A5U9</accession>
<dbReference type="PANTHER" id="PTHR37316">
    <property type="entry name" value="TEICHOIC ACID GLYCEROL-PHOSPHATE PRIMASE"/>
    <property type="match status" value="1"/>
</dbReference>
<keyword evidence="4 7" id="KW-0808">Transferase</keyword>
<evidence type="ECO:0000256" key="1">
    <source>
        <dbReference type="ARBA" id="ARBA00004202"/>
    </source>
</evidence>
<evidence type="ECO:0000313" key="8">
    <source>
        <dbReference type="Proteomes" id="UP000267187"/>
    </source>
</evidence>
<name>A0A3M0A5U9_9GAMM</name>
<dbReference type="InterPro" id="IPR043149">
    <property type="entry name" value="TagF_N"/>
</dbReference>
<keyword evidence="3" id="KW-1003">Cell membrane</keyword>
<dbReference type="EMBL" id="REFJ01000003">
    <property type="protein sequence ID" value="RMA80150.1"/>
    <property type="molecule type" value="Genomic_DNA"/>
</dbReference>
<dbReference type="SUPFAM" id="SSF53756">
    <property type="entry name" value="UDP-Glycosyltransferase/glycogen phosphorylase"/>
    <property type="match status" value="1"/>
</dbReference>
<dbReference type="InterPro" id="IPR043148">
    <property type="entry name" value="TagF_C"/>
</dbReference>
<dbReference type="GO" id="GO:0047355">
    <property type="term" value="F:CDP-glycerol glycerophosphotransferase activity"/>
    <property type="evidence" value="ECO:0007669"/>
    <property type="project" value="InterPro"/>
</dbReference>
<sequence length="383" mass="44145">MSLLFAILQFFIPRNRDIWLYAEGQQRSCSHFLVQSKGLDSRRHVYISNNSVQATNLDKLGIETCAASSLKAKWLSIRAGVWVICTTRPNELNHRLSAGVKRFNIWHGMPIKAIALENYNPKTWKKSEFKRRRNLRRQTKKYQRVSFLCATSPMSQALYCKSFAKPPSEMPIVGEPRNDYLIKHRGNRNNLIERYGHGFKTAAKVFVYMPTFRDYGKWETKLDLFRLNQFLADNNAMLLIRAHPSDQSLNDLGTDYSHIVKSRPQSGSWDDAYEELVGADVLITDYSSLLFEYLLTSQPILLYHPDREKYENNRHFGLDFEQVKPSESITEFDDLLNAMSSCLDGSFDTTLLERSKALIHSVTDDKSSERVHAAICEQLSTNP</sequence>
<evidence type="ECO:0000256" key="4">
    <source>
        <dbReference type="ARBA" id="ARBA00022679"/>
    </source>
</evidence>
<evidence type="ECO:0000256" key="5">
    <source>
        <dbReference type="ARBA" id="ARBA00022944"/>
    </source>
</evidence>
<keyword evidence="6" id="KW-0472">Membrane</keyword>
<dbReference type="RefSeq" id="WP_170150814.1">
    <property type="nucleotide sequence ID" value="NZ_REFJ01000003.1"/>
</dbReference>
<keyword evidence="5" id="KW-0777">Teichoic acid biosynthesis</keyword>
<comment type="subcellular location">
    <subcellularLocation>
        <location evidence="1">Cell membrane</location>
        <topology evidence="1">Peripheral membrane protein</topology>
    </subcellularLocation>
</comment>
<dbReference type="Proteomes" id="UP000267187">
    <property type="component" value="Unassembled WGS sequence"/>
</dbReference>
<organism evidence="7 8">
    <name type="scientific">Umboniibacter marinipuniceus</name>
    <dbReference type="NCBI Taxonomy" id="569599"/>
    <lineage>
        <taxon>Bacteria</taxon>
        <taxon>Pseudomonadati</taxon>
        <taxon>Pseudomonadota</taxon>
        <taxon>Gammaproteobacteria</taxon>
        <taxon>Cellvibrionales</taxon>
        <taxon>Cellvibrionaceae</taxon>
        <taxon>Umboniibacter</taxon>
    </lineage>
</organism>
<evidence type="ECO:0000313" key="7">
    <source>
        <dbReference type="EMBL" id="RMA80150.1"/>
    </source>
</evidence>
<dbReference type="PANTHER" id="PTHR37316:SF3">
    <property type="entry name" value="TEICHOIC ACID GLYCEROL-PHOSPHATE TRANSFERASE"/>
    <property type="match status" value="1"/>
</dbReference>
<dbReference type="InterPro" id="IPR007554">
    <property type="entry name" value="Glycerophosphate_synth"/>
</dbReference>
<reference evidence="7 8" key="1">
    <citation type="submission" date="2018-10" db="EMBL/GenBank/DDBJ databases">
        <title>Genomic Encyclopedia of Type Strains, Phase IV (KMG-IV): sequencing the most valuable type-strain genomes for metagenomic binning, comparative biology and taxonomic classification.</title>
        <authorList>
            <person name="Goeker M."/>
        </authorList>
    </citation>
    <scope>NUCLEOTIDE SEQUENCE [LARGE SCALE GENOMIC DNA]</scope>
    <source>
        <strain evidence="7 8">DSM 25080</strain>
    </source>
</reference>
<proteinExistence type="inferred from homology"/>
<evidence type="ECO:0000256" key="3">
    <source>
        <dbReference type="ARBA" id="ARBA00022475"/>
    </source>
</evidence>
<dbReference type="Gene3D" id="3.40.50.12580">
    <property type="match status" value="1"/>
</dbReference>
<dbReference type="GO" id="GO:0005886">
    <property type="term" value="C:plasma membrane"/>
    <property type="evidence" value="ECO:0007669"/>
    <property type="project" value="UniProtKB-SubCell"/>
</dbReference>